<evidence type="ECO:0000256" key="12">
    <source>
        <dbReference type="PROSITE-ProRule" id="PRU10141"/>
    </source>
</evidence>
<dbReference type="AlphaFoldDB" id="A0AA35XLP3"/>
<dbReference type="FunFam" id="3.30.200.20:FF:000053">
    <property type="entry name" value="Tyrosine-protein kinase"/>
    <property type="match status" value="1"/>
</dbReference>
<dbReference type="PROSITE" id="PS00109">
    <property type="entry name" value="PROTEIN_KINASE_TYR"/>
    <property type="match status" value="1"/>
</dbReference>
<evidence type="ECO:0000256" key="6">
    <source>
        <dbReference type="ARBA" id="ARBA00022777"/>
    </source>
</evidence>
<evidence type="ECO:0000256" key="11">
    <source>
        <dbReference type="PROSITE-ProRule" id="PRU00191"/>
    </source>
</evidence>
<dbReference type="EMBL" id="CASHTH010004417">
    <property type="protein sequence ID" value="CAI8057010.1"/>
    <property type="molecule type" value="Genomic_DNA"/>
</dbReference>
<dbReference type="PANTHER" id="PTHR24418">
    <property type="entry name" value="TYROSINE-PROTEIN KINASE"/>
    <property type="match status" value="1"/>
</dbReference>
<keyword evidence="8 11" id="KW-0727">SH2 domain</keyword>
<keyword evidence="4 13" id="KW-0808">Transferase</keyword>
<dbReference type="InterPro" id="IPR017441">
    <property type="entry name" value="Protein_kinase_ATP_BS"/>
</dbReference>
<dbReference type="Pfam" id="PF07714">
    <property type="entry name" value="PK_Tyr_Ser-Thr"/>
    <property type="match status" value="1"/>
</dbReference>
<dbReference type="InterPro" id="IPR036860">
    <property type="entry name" value="SH2_dom_sf"/>
</dbReference>
<dbReference type="PROSITE" id="PS50001">
    <property type="entry name" value="SH2"/>
    <property type="match status" value="1"/>
</dbReference>
<dbReference type="EC" id="2.7.10.2" evidence="13"/>
<comment type="subcellular location">
    <subcellularLocation>
        <location evidence="1">Cytoplasm</location>
    </subcellularLocation>
</comment>
<organism evidence="16 17">
    <name type="scientific">Geodia barretti</name>
    <name type="common">Barrett's horny sponge</name>
    <dbReference type="NCBI Taxonomy" id="519541"/>
    <lineage>
        <taxon>Eukaryota</taxon>
        <taxon>Metazoa</taxon>
        <taxon>Porifera</taxon>
        <taxon>Demospongiae</taxon>
        <taxon>Heteroscleromorpha</taxon>
        <taxon>Tetractinellida</taxon>
        <taxon>Astrophorina</taxon>
        <taxon>Geodiidae</taxon>
        <taxon>Geodia</taxon>
    </lineage>
</organism>
<dbReference type="Gene3D" id="3.30.505.10">
    <property type="entry name" value="SH2 domain"/>
    <property type="match status" value="1"/>
</dbReference>
<dbReference type="InterPro" id="IPR001245">
    <property type="entry name" value="Ser-Thr/Tyr_kinase_cat_dom"/>
</dbReference>
<keyword evidence="6 13" id="KW-0418">Kinase</keyword>
<dbReference type="InterPro" id="IPR000980">
    <property type="entry name" value="SH2"/>
</dbReference>
<keyword evidence="17" id="KW-1185">Reference proteome</keyword>
<evidence type="ECO:0000256" key="5">
    <source>
        <dbReference type="ARBA" id="ARBA00022741"/>
    </source>
</evidence>
<sequence>MQPFNNRGAFLVRDSETTPGDYSLSIRDEEKVRHYRIRRLDDGGFFVTRRCQFETIPDLIKFYSQQADGLCMVLVRPCLVSEKPQTAGLSRQANEEWEIDRRQIRLVRKLGAGQFGEVWEGLWNNTTSVAVKTLKIGTMSALEFLQEAALMKKLRHQKLIQLYAVCTKEEPIYIITELMKHGSLLEFLRGDGRSLKLPQLVDMSAQVASGMAYLEEQNYIHRDLAARNILVGDHMICKVADFGLARIIDEDIYEAHTGAKFPIKWTAPEAALYNRFTIKSDVWSFGIVLYEIITYGRFPYPGMTNAEVLEKIQTGYRMGCPPNSPQQLHNIMTDCWREDPASRPTFETLQWQLEEFFTTEDSAQYRDADKPTLPS</sequence>
<feature type="domain" description="Protein kinase" evidence="15">
    <location>
        <begin position="104"/>
        <end position="357"/>
    </location>
</feature>
<dbReference type="InterPro" id="IPR011009">
    <property type="entry name" value="Kinase-like_dom_sf"/>
</dbReference>
<evidence type="ECO:0000256" key="10">
    <source>
        <dbReference type="ARBA" id="ARBA00051245"/>
    </source>
</evidence>
<keyword evidence="2" id="KW-0963">Cytoplasm</keyword>
<comment type="similarity">
    <text evidence="13">Belongs to the protein kinase superfamily. Tyr protein kinase family.</text>
</comment>
<keyword evidence="7 12" id="KW-0067">ATP-binding</keyword>
<dbReference type="SMART" id="SM00219">
    <property type="entry name" value="TyrKc"/>
    <property type="match status" value="1"/>
</dbReference>
<dbReference type="SUPFAM" id="SSF55550">
    <property type="entry name" value="SH2 domain"/>
    <property type="match status" value="1"/>
</dbReference>
<evidence type="ECO:0000313" key="17">
    <source>
        <dbReference type="Proteomes" id="UP001174909"/>
    </source>
</evidence>
<dbReference type="InterPro" id="IPR008266">
    <property type="entry name" value="Tyr_kinase_AS"/>
</dbReference>
<evidence type="ECO:0000256" key="13">
    <source>
        <dbReference type="RuleBase" id="RU362096"/>
    </source>
</evidence>
<accession>A0AA35XLP3</accession>
<evidence type="ECO:0000256" key="3">
    <source>
        <dbReference type="ARBA" id="ARBA00022553"/>
    </source>
</evidence>
<evidence type="ECO:0000256" key="2">
    <source>
        <dbReference type="ARBA" id="ARBA00022490"/>
    </source>
</evidence>
<dbReference type="PRINTS" id="PR00401">
    <property type="entry name" value="SH2DOMAIN"/>
</dbReference>
<evidence type="ECO:0000313" key="16">
    <source>
        <dbReference type="EMBL" id="CAI8057010.1"/>
    </source>
</evidence>
<dbReference type="PROSITE" id="PS50011">
    <property type="entry name" value="PROTEIN_KINASE_DOM"/>
    <property type="match status" value="1"/>
</dbReference>
<proteinExistence type="inferred from homology"/>
<name>A0AA35XLP3_GEOBA</name>
<dbReference type="SMART" id="SM00252">
    <property type="entry name" value="SH2"/>
    <property type="match status" value="1"/>
</dbReference>
<dbReference type="InterPro" id="IPR000719">
    <property type="entry name" value="Prot_kinase_dom"/>
</dbReference>
<comment type="catalytic activity">
    <reaction evidence="10 13">
        <text>L-tyrosyl-[protein] + ATP = O-phospho-L-tyrosyl-[protein] + ADP + H(+)</text>
        <dbReference type="Rhea" id="RHEA:10596"/>
        <dbReference type="Rhea" id="RHEA-COMP:10136"/>
        <dbReference type="Rhea" id="RHEA-COMP:20101"/>
        <dbReference type="ChEBI" id="CHEBI:15378"/>
        <dbReference type="ChEBI" id="CHEBI:30616"/>
        <dbReference type="ChEBI" id="CHEBI:46858"/>
        <dbReference type="ChEBI" id="CHEBI:61978"/>
        <dbReference type="ChEBI" id="CHEBI:456216"/>
        <dbReference type="EC" id="2.7.10.2"/>
    </reaction>
</comment>
<comment type="caution">
    <text evidence="16">The sequence shown here is derived from an EMBL/GenBank/DDBJ whole genome shotgun (WGS) entry which is preliminary data.</text>
</comment>
<evidence type="ECO:0000256" key="4">
    <source>
        <dbReference type="ARBA" id="ARBA00022679"/>
    </source>
</evidence>
<dbReference type="CDD" id="cd05068">
    <property type="entry name" value="PTKc_Frk_like"/>
    <property type="match status" value="1"/>
</dbReference>
<dbReference type="Gene3D" id="3.30.200.20">
    <property type="entry name" value="Phosphorylase Kinase, domain 1"/>
    <property type="match status" value="1"/>
</dbReference>
<dbReference type="Proteomes" id="UP001174909">
    <property type="component" value="Unassembled WGS sequence"/>
</dbReference>
<reference evidence="16" key="1">
    <citation type="submission" date="2023-03" db="EMBL/GenBank/DDBJ databases">
        <authorList>
            <person name="Steffen K."/>
            <person name="Cardenas P."/>
        </authorList>
    </citation>
    <scope>NUCLEOTIDE SEQUENCE</scope>
</reference>
<dbReference type="GO" id="GO:0005524">
    <property type="term" value="F:ATP binding"/>
    <property type="evidence" value="ECO:0007669"/>
    <property type="project" value="UniProtKB-UniRule"/>
</dbReference>
<evidence type="ECO:0000259" key="15">
    <source>
        <dbReference type="PROSITE" id="PS50011"/>
    </source>
</evidence>
<dbReference type="InterPro" id="IPR020635">
    <property type="entry name" value="Tyr_kinase_cat_dom"/>
</dbReference>
<evidence type="ECO:0000256" key="9">
    <source>
        <dbReference type="ARBA" id="ARBA00023137"/>
    </source>
</evidence>
<dbReference type="GO" id="GO:0004715">
    <property type="term" value="F:non-membrane spanning protein tyrosine kinase activity"/>
    <property type="evidence" value="ECO:0007669"/>
    <property type="project" value="UniProtKB-EC"/>
</dbReference>
<keyword evidence="5 12" id="KW-0547">Nucleotide-binding</keyword>
<dbReference type="InterPro" id="IPR050198">
    <property type="entry name" value="Non-receptor_tyrosine_kinases"/>
</dbReference>
<protein>
    <recommendedName>
        <fullName evidence="13">Tyrosine-protein kinase</fullName>
        <ecNumber evidence="13">2.7.10.2</ecNumber>
    </recommendedName>
</protein>
<dbReference type="PRINTS" id="PR00109">
    <property type="entry name" value="TYRKINASE"/>
</dbReference>
<feature type="domain" description="SH2" evidence="14">
    <location>
        <begin position="1"/>
        <end position="78"/>
    </location>
</feature>
<dbReference type="PROSITE" id="PS00107">
    <property type="entry name" value="PROTEIN_KINASE_ATP"/>
    <property type="match status" value="1"/>
</dbReference>
<gene>
    <name evidence="16" type="ORF">GBAR_LOCUS31053</name>
</gene>
<keyword evidence="3" id="KW-0597">Phosphoprotein</keyword>
<keyword evidence="9 13" id="KW-0829">Tyrosine-protein kinase</keyword>
<dbReference type="Gene3D" id="1.10.510.10">
    <property type="entry name" value="Transferase(Phosphotransferase) domain 1"/>
    <property type="match status" value="1"/>
</dbReference>
<feature type="binding site" evidence="12">
    <location>
        <position position="132"/>
    </location>
    <ligand>
        <name>ATP</name>
        <dbReference type="ChEBI" id="CHEBI:30616"/>
    </ligand>
</feature>
<evidence type="ECO:0000256" key="8">
    <source>
        <dbReference type="ARBA" id="ARBA00022999"/>
    </source>
</evidence>
<dbReference type="GO" id="GO:0005737">
    <property type="term" value="C:cytoplasm"/>
    <property type="evidence" value="ECO:0007669"/>
    <property type="project" value="UniProtKB-SubCell"/>
</dbReference>
<dbReference type="FunFam" id="1.10.510.10:FF:000318">
    <property type="entry name" value="Tyrosine-protein kinase"/>
    <property type="match status" value="1"/>
</dbReference>
<dbReference type="SUPFAM" id="SSF56112">
    <property type="entry name" value="Protein kinase-like (PK-like)"/>
    <property type="match status" value="1"/>
</dbReference>
<dbReference type="Pfam" id="PF00017">
    <property type="entry name" value="SH2"/>
    <property type="match status" value="1"/>
</dbReference>
<evidence type="ECO:0000259" key="14">
    <source>
        <dbReference type="PROSITE" id="PS50001"/>
    </source>
</evidence>
<evidence type="ECO:0000256" key="1">
    <source>
        <dbReference type="ARBA" id="ARBA00004496"/>
    </source>
</evidence>
<evidence type="ECO:0000256" key="7">
    <source>
        <dbReference type="ARBA" id="ARBA00022840"/>
    </source>
</evidence>